<dbReference type="AlphaFoldDB" id="A0A939FKD4"/>
<proteinExistence type="predicted"/>
<dbReference type="PANTHER" id="PTHR35526:SF3">
    <property type="entry name" value="ANTI-SIGMA-F FACTOR RSBW"/>
    <property type="match status" value="1"/>
</dbReference>
<evidence type="ECO:0000313" key="4">
    <source>
        <dbReference type="Proteomes" id="UP000664781"/>
    </source>
</evidence>
<keyword evidence="1" id="KW-0723">Serine/threonine-protein kinase</keyword>
<dbReference type="SUPFAM" id="SSF55874">
    <property type="entry name" value="ATPase domain of HSP90 chaperone/DNA topoisomerase II/histidine kinase"/>
    <property type="match status" value="1"/>
</dbReference>
<gene>
    <name evidence="3" type="ORF">J1792_05000</name>
</gene>
<keyword evidence="3" id="KW-0547">Nucleotide-binding</keyword>
<dbReference type="GO" id="GO:0005524">
    <property type="term" value="F:ATP binding"/>
    <property type="evidence" value="ECO:0007669"/>
    <property type="project" value="UniProtKB-KW"/>
</dbReference>
<dbReference type="EMBL" id="JAFMOF010000001">
    <property type="protein sequence ID" value="MBO0652173.1"/>
    <property type="molecule type" value="Genomic_DNA"/>
</dbReference>
<dbReference type="InterPro" id="IPR050267">
    <property type="entry name" value="Anti-sigma-factor_SerPK"/>
</dbReference>
<keyword evidence="4" id="KW-1185">Reference proteome</keyword>
<dbReference type="Proteomes" id="UP000664781">
    <property type="component" value="Unassembled WGS sequence"/>
</dbReference>
<evidence type="ECO:0000256" key="1">
    <source>
        <dbReference type="ARBA" id="ARBA00022527"/>
    </source>
</evidence>
<dbReference type="Gene3D" id="3.30.565.10">
    <property type="entry name" value="Histidine kinase-like ATPase, C-terminal domain"/>
    <property type="match status" value="1"/>
</dbReference>
<sequence length="200" mass="21609">MAVPEHVARLRRIVVTPLRLWGVSNLVAVVQLCLTELITNVITHVGAKTPVWIALSLHGTRVRVEVRDPDRQGFPVLRQATSAQETGRGLRLVDAVADRWGVTPNDHGKTIWCELPIGPTPTAGRCDSGPRVSPAEALLTLNRRTPVVGGSSSLLGHAVAEGAVAGLIADLLHWCQIHGDDPKTLLRHARARLTAQVERT</sequence>
<name>A0A939FKD4_9ACTN</name>
<feature type="domain" description="Histidine kinase/HSP90-like ATPase" evidence="2">
    <location>
        <begin position="3"/>
        <end position="112"/>
    </location>
</feature>
<keyword evidence="1" id="KW-0418">Kinase</keyword>
<evidence type="ECO:0000313" key="3">
    <source>
        <dbReference type="EMBL" id="MBO0652173.1"/>
    </source>
</evidence>
<dbReference type="CDD" id="cd16936">
    <property type="entry name" value="HATPase_RsbW-like"/>
    <property type="match status" value="1"/>
</dbReference>
<dbReference type="GO" id="GO:0004674">
    <property type="term" value="F:protein serine/threonine kinase activity"/>
    <property type="evidence" value="ECO:0007669"/>
    <property type="project" value="UniProtKB-KW"/>
</dbReference>
<dbReference type="Pfam" id="PF13581">
    <property type="entry name" value="HATPase_c_2"/>
    <property type="match status" value="1"/>
</dbReference>
<accession>A0A939FKD4</accession>
<organism evidence="3 4">
    <name type="scientific">Streptomyces triculaminicus</name>
    <dbReference type="NCBI Taxonomy" id="2816232"/>
    <lineage>
        <taxon>Bacteria</taxon>
        <taxon>Bacillati</taxon>
        <taxon>Actinomycetota</taxon>
        <taxon>Actinomycetes</taxon>
        <taxon>Kitasatosporales</taxon>
        <taxon>Streptomycetaceae</taxon>
        <taxon>Streptomyces</taxon>
    </lineage>
</organism>
<evidence type="ECO:0000259" key="2">
    <source>
        <dbReference type="Pfam" id="PF13581"/>
    </source>
</evidence>
<protein>
    <submittedName>
        <fullName evidence="3">ATP-binding protein</fullName>
    </submittedName>
</protein>
<dbReference type="PANTHER" id="PTHR35526">
    <property type="entry name" value="ANTI-SIGMA-F FACTOR RSBW-RELATED"/>
    <property type="match status" value="1"/>
</dbReference>
<dbReference type="InterPro" id="IPR003594">
    <property type="entry name" value="HATPase_dom"/>
</dbReference>
<reference evidence="3" key="1">
    <citation type="submission" date="2021-03" db="EMBL/GenBank/DDBJ databases">
        <title>Streptomyces strains.</title>
        <authorList>
            <person name="Lund M.B."/>
            <person name="Toerring T."/>
        </authorList>
    </citation>
    <scope>NUCLEOTIDE SEQUENCE</scope>
    <source>
        <strain evidence="3">JCM 4242</strain>
    </source>
</reference>
<comment type="caution">
    <text evidence="3">The sequence shown here is derived from an EMBL/GenBank/DDBJ whole genome shotgun (WGS) entry which is preliminary data.</text>
</comment>
<dbReference type="InterPro" id="IPR036890">
    <property type="entry name" value="HATPase_C_sf"/>
</dbReference>
<keyword evidence="1" id="KW-0808">Transferase</keyword>
<keyword evidence="3" id="KW-0067">ATP-binding</keyword>